<evidence type="ECO:0000313" key="2">
    <source>
        <dbReference type="EMBL" id="MCA2017082.1"/>
    </source>
</evidence>
<comment type="caution">
    <text evidence="2">The sequence shown here is derived from an EMBL/GenBank/DDBJ whole genome shotgun (WGS) entry which is preliminary data.</text>
</comment>
<evidence type="ECO:0000256" key="1">
    <source>
        <dbReference type="SAM" id="Phobius"/>
    </source>
</evidence>
<feature type="transmembrane region" description="Helical" evidence="1">
    <location>
        <begin position="136"/>
        <end position="158"/>
    </location>
</feature>
<accession>A0ABS7YPU3</accession>
<feature type="transmembrane region" description="Helical" evidence="1">
    <location>
        <begin position="99"/>
        <end position="124"/>
    </location>
</feature>
<feature type="transmembrane region" description="Helical" evidence="1">
    <location>
        <begin position="235"/>
        <end position="255"/>
    </location>
</feature>
<keyword evidence="1" id="KW-0472">Membrane</keyword>
<evidence type="ECO:0000313" key="3">
    <source>
        <dbReference type="Proteomes" id="UP001199044"/>
    </source>
</evidence>
<dbReference type="InterPro" id="IPR016833">
    <property type="entry name" value="Put_Na-Bile_cotransptr"/>
</dbReference>
<dbReference type="PANTHER" id="PTHR18640">
    <property type="entry name" value="SOLUTE CARRIER FAMILY 10 MEMBER 7"/>
    <property type="match status" value="1"/>
</dbReference>
<dbReference type="Gene3D" id="1.20.1530.20">
    <property type="match status" value="1"/>
</dbReference>
<name>A0ABS7YPU3_9VIBR</name>
<proteinExistence type="predicted"/>
<gene>
    <name evidence="2" type="ORF">LDJ79_13230</name>
</gene>
<sequence length="335" mass="36723">MFINSLLQRIQKEWFIVTMLLMIVLAALIPDLGKSQGWFHLNKLTSIGIAIIFFLHGIGLSPEKIRQGVSNWKLHLVVQLATFAVYPLIWVVFGQMMSQAFPAALAVGFCYLFALPSTISSSVAMTSIGKGNIPGAIFNASLSSVLGVFITPLLMGWFTQSTGARLDVSGTIVSVAELLLLPMIAGQLLRPLLGNLLARYKGITNKVDKWVILMIVLNAFSDSVIEHIWSHFSVTLLGISALICVVVLLAITHLLRWVSARWHFSHADEVAAVFCGTKKTLAAGIPMAKVIFSTSPDLGMILLPIMLYHPIQLFYCAILANRYADRANAHLPPNK</sequence>
<keyword evidence="1" id="KW-1133">Transmembrane helix</keyword>
<dbReference type="PIRSF" id="PIRSF026166">
    <property type="entry name" value="UCP026166"/>
    <property type="match status" value="1"/>
</dbReference>
<dbReference type="PANTHER" id="PTHR18640:SF5">
    <property type="entry name" value="SODIUM_BILE ACID COTRANSPORTER 7"/>
    <property type="match status" value="1"/>
</dbReference>
<dbReference type="Pfam" id="PF13593">
    <property type="entry name" value="SBF_like"/>
    <property type="match status" value="1"/>
</dbReference>
<keyword evidence="1" id="KW-0812">Transmembrane</keyword>
<protein>
    <submittedName>
        <fullName evidence="2">Bile acid:sodium symporter</fullName>
    </submittedName>
</protein>
<dbReference type="RefSeq" id="WP_225250894.1">
    <property type="nucleotide sequence ID" value="NZ_JAIWIU010000086.1"/>
</dbReference>
<organism evidence="2 3">
    <name type="scientific">Vibrio tritonius</name>
    <dbReference type="NCBI Taxonomy" id="1435069"/>
    <lineage>
        <taxon>Bacteria</taxon>
        <taxon>Pseudomonadati</taxon>
        <taxon>Pseudomonadota</taxon>
        <taxon>Gammaproteobacteria</taxon>
        <taxon>Vibrionales</taxon>
        <taxon>Vibrionaceae</taxon>
        <taxon>Vibrio</taxon>
    </lineage>
</organism>
<reference evidence="3" key="1">
    <citation type="submission" date="2023-07" db="EMBL/GenBank/DDBJ databases">
        <title>Molecular identification of indigenous halophilic bacteria isolated from red sea cost, biodegradation of synthetic dyes and assessment of degraded metabolite toxicity.</title>
        <authorList>
            <person name="Chaieb K."/>
            <person name="Altayb H.N."/>
        </authorList>
    </citation>
    <scope>NUCLEOTIDE SEQUENCE [LARGE SCALE GENOMIC DNA]</scope>
    <source>
        <strain evidence="3">K20</strain>
    </source>
</reference>
<feature type="transmembrane region" description="Helical" evidence="1">
    <location>
        <begin position="41"/>
        <end position="60"/>
    </location>
</feature>
<feature type="transmembrane region" description="Helical" evidence="1">
    <location>
        <begin position="12"/>
        <end position="29"/>
    </location>
</feature>
<dbReference type="Proteomes" id="UP001199044">
    <property type="component" value="Unassembled WGS sequence"/>
</dbReference>
<dbReference type="EMBL" id="JAIWIU010000086">
    <property type="protein sequence ID" value="MCA2017082.1"/>
    <property type="molecule type" value="Genomic_DNA"/>
</dbReference>
<feature type="transmembrane region" description="Helical" evidence="1">
    <location>
        <begin position="72"/>
        <end position="93"/>
    </location>
</feature>
<keyword evidence="3" id="KW-1185">Reference proteome</keyword>
<dbReference type="InterPro" id="IPR038770">
    <property type="entry name" value="Na+/solute_symporter_sf"/>
</dbReference>
<feature type="transmembrane region" description="Helical" evidence="1">
    <location>
        <begin position="170"/>
        <end position="189"/>
    </location>
</feature>